<feature type="compositionally biased region" description="Polar residues" evidence="1">
    <location>
        <begin position="374"/>
        <end position="383"/>
    </location>
</feature>
<dbReference type="AlphaFoldDB" id="A0A9J6EVL9"/>
<feature type="region of interest" description="Disordered" evidence="1">
    <location>
        <begin position="1"/>
        <end position="44"/>
    </location>
</feature>
<dbReference type="EMBL" id="JABSTU010000001">
    <property type="protein sequence ID" value="KAH8038587.1"/>
    <property type="molecule type" value="Genomic_DNA"/>
</dbReference>
<dbReference type="Proteomes" id="UP000821866">
    <property type="component" value="Chromosome 1"/>
</dbReference>
<keyword evidence="3" id="KW-1185">Reference proteome</keyword>
<gene>
    <name evidence="2" type="ORF">HPB51_002008</name>
</gene>
<feature type="compositionally biased region" description="Polar residues" evidence="1">
    <location>
        <begin position="326"/>
        <end position="343"/>
    </location>
</feature>
<reference evidence="2" key="2">
    <citation type="submission" date="2021-09" db="EMBL/GenBank/DDBJ databases">
        <authorList>
            <person name="Jia N."/>
            <person name="Wang J."/>
            <person name="Shi W."/>
            <person name="Du L."/>
            <person name="Sun Y."/>
            <person name="Zhan W."/>
            <person name="Jiang J."/>
            <person name="Wang Q."/>
            <person name="Zhang B."/>
            <person name="Ji P."/>
            <person name="Sakyi L.B."/>
            <person name="Cui X."/>
            <person name="Yuan T."/>
            <person name="Jiang B."/>
            <person name="Yang W."/>
            <person name="Lam T.T.-Y."/>
            <person name="Chang Q."/>
            <person name="Ding S."/>
            <person name="Wang X."/>
            <person name="Zhu J."/>
            <person name="Ruan X."/>
            <person name="Zhao L."/>
            <person name="Wei J."/>
            <person name="Que T."/>
            <person name="Du C."/>
            <person name="Cheng J."/>
            <person name="Dai P."/>
            <person name="Han X."/>
            <person name="Huang E."/>
            <person name="Gao Y."/>
            <person name="Liu J."/>
            <person name="Shao H."/>
            <person name="Ye R."/>
            <person name="Li L."/>
            <person name="Wei W."/>
            <person name="Wang X."/>
            <person name="Wang C."/>
            <person name="Huo Q."/>
            <person name="Li W."/>
            <person name="Guo W."/>
            <person name="Chen H."/>
            <person name="Chen S."/>
            <person name="Zhou L."/>
            <person name="Zhou L."/>
            <person name="Ni X."/>
            <person name="Tian J."/>
            <person name="Zhou Y."/>
            <person name="Sheng Y."/>
            <person name="Liu T."/>
            <person name="Pan Y."/>
            <person name="Xia L."/>
            <person name="Li J."/>
            <person name="Zhao F."/>
            <person name="Cao W."/>
        </authorList>
    </citation>
    <scope>NUCLEOTIDE SEQUENCE</scope>
    <source>
        <strain evidence="2">Rmic-2018</strain>
        <tissue evidence="2">Larvae</tissue>
    </source>
</reference>
<name>A0A9J6EVL9_RHIMP</name>
<feature type="compositionally biased region" description="Low complexity" evidence="1">
    <location>
        <begin position="76"/>
        <end position="88"/>
    </location>
</feature>
<feature type="compositionally biased region" description="Basic and acidic residues" evidence="1">
    <location>
        <begin position="15"/>
        <end position="35"/>
    </location>
</feature>
<dbReference type="VEuPathDB" id="VectorBase:LOC119167488"/>
<feature type="compositionally biased region" description="Basic and acidic residues" evidence="1">
    <location>
        <begin position="440"/>
        <end position="455"/>
    </location>
</feature>
<protein>
    <submittedName>
        <fullName evidence="2">Uncharacterized protein</fullName>
    </submittedName>
</protein>
<feature type="compositionally biased region" description="Low complexity" evidence="1">
    <location>
        <begin position="348"/>
        <end position="359"/>
    </location>
</feature>
<accession>A0A9J6EVL9</accession>
<sequence>MDERGDSSKTAGSENKTDDKTKKQLKAESGVEKEAVATAGQHKPNHSIPWSVVGYAAVVPVLMAAYQGVKTLYSGSAHPPAAAPSTSSQGNHSKADQPPLSPIVAGSSSGVTNVRSHIGRFVDFAFAANSPVTNSLVNLLTHPTTSLIATSSSAGSTDNIVHSGSPCVASSAASSPITNNQGNQFQVEQPPTSPMVAGSTSGINNAGSHIGGFTFSASPPVTDSLVNTLAHLPISPMATPSSAGFTNIPAHPGSPGIASSAASRPFKASQGTQTELDHPATSPMAVGSSSFANDHSHIGRFVSSRFAVNPPVTNSLANPLAHPLQSTMATPSSAGSTNFSHTGSPGIASSAASCPATSSQGNQSAGNDKALTSPEKNASSLDSANFRSQIRAFSYAAVQEATEKMMPLHTFGSLKTVDSNEPQKEDDDEKPKKKKRKKKKEEPAKPSSHLKGDDS</sequence>
<feature type="region of interest" description="Disordered" evidence="1">
    <location>
        <begin position="409"/>
        <end position="455"/>
    </location>
</feature>
<evidence type="ECO:0000313" key="3">
    <source>
        <dbReference type="Proteomes" id="UP000821866"/>
    </source>
</evidence>
<feature type="compositionally biased region" description="Low complexity" evidence="1">
    <location>
        <begin position="249"/>
        <end position="265"/>
    </location>
</feature>
<reference evidence="2" key="1">
    <citation type="journal article" date="2020" name="Cell">
        <title>Large-Scale Comparative Analyses of Tick Genomes Elucidate Their Genetic Diversity and Vector Capacities.</title>
        <authorList>
            <consortium name="Tick Genome and Microbiome Consortium (TIGMIC)"/>
            <person name="Jia N."/>
            <person name="Wang J."/>
            <person name="Shi W."/>
            <person name="Du L."/>
            <person name="Sun Y."/>
            <person name="Zhan W."/>
            <person name="Jiang J.F."/>
            <person name="Wang Q."/>
            <person name="Zhang B."/>
            <person name="Ji P."/>
            <person name="Bell-Sakyi L."/>
            <person name="Cui X.M."/>
            <person name="Yuan T.T."/>
            <person name="Jiang B.G."/>
            <person name="Yang W.F."/>
            <person name="Lam T.T."/>
            <person name="Chang Q.C."/>
            <person name="Ding S.J."/>
            <person name="Wang X.J."/>
            <person name="Zhu J.G."/>
            <person name="Ruan X.D."/>
            <person name="Zhao L."/>
            <person name="Wei J.T."/>
            <person name="Ye R.Z."/>
            <person name="Que T.C."/>
            <person name="Du C.H."/>
            <person name="Zhou Y.H."/>
            <person name="Cheng J.X."/>
            <person name="Dai P.F."/>
            <person name="Guo W.B."/>
            <person name="Han X.H."/>
            <person name="Huang E.J."/>
            <person name="Li L.F."/>
            <person name="Wei W."/>
            <person name="Gao Y.C."/>
            <person name="Liu J.Z."/>
            <person name="Shao H.Z."/>
            <person name="Wang X."/>
            <person name="Wang C.C."/>
            <person name="Yang T.C."/>
            <person name="Huo Q.B."/>
            <person name="Li W."/>
            <person name="Chen H.Y."/>
            <person name="Chen S.E."/>
            <person name="Zhou L.G."/>
            <person name="Ni X.B."/>
            <person name="Tian J.H."/>
            <person name="Sheng Y."/>
            <person name="Liu T."/>
            <person name="Pan Y.S."/>
            <person name="Xia L.Y."/>
            <person name="Li J."/>
            <person name="Zhao F."/>
            <person name="Cao W.C."/>
        </authorList>
    </citation>
    <scope>NUCLEOTIDE SEQUENCE</scope>
    <source>
        <strain evidence="2">Rmic-2018</strain>
    </source>
</reference>
<evidence type="ECO:0000313" key="2">
    <source>
        <dbReference type="EMBL" id="KAH8038587.1"/>
    </source>
</evidence>
<feature type="region of interest" description="Disordered" evidence="1">
    <location>
        <begin position="75"/>
        <end position="109"/>
    </location>
</feature>
<comment type="caution">
    <text evidence="2">The sequence shown here is derived from an EMBL/GenBank/DDBJ whole genome shotgun (WGS) entry which is preliminary data.</text>
</comment>
<organism evidence="2 3">
    <name type="scientific">Rhipicephalus microplus</name>
    <name type="common">Cattle tick</name>
    <name type="synonym">Boophilus microplus</name>
    <dbReference type="NCBI Taxonomy" id="6941"/>
    <lineage>
        <taxon>Eukaryota</taxon>
        <taxon>Metazoa</taxon>
        <taxon>Ecdysozoa</taxon>
        <taxon>Arthropoda</taxon>
        <taxon>Chelicerata</taxon>
        <taxon>Arachnida</taxon>
        <taxon>Acari</taxon>
        <taxon>Parasitiformes</taxon>
        <taxon>Ixodida</taxon>
        <taxon>Ixodoidea</taxon>
        <taxon>Ixodidae</taxon>
        <taxon>Rhipicephalinae</taxon>
        <taxon>Rhipicephalus</taxon>
        <taxon>Boophilus</taxon>
    </lineage>
</organism>
<evidence type="ECO:0000256" key="1">
    <source>
        <dbReference type="SAM" id="MobiDB-lite"/>
    </source>
</evidence>
<proteinExistence type="predicted"/>
<feature type="region of interest" description="Disordered" evidence="1">
    <location>
        <begin position="243"/>
        <end position="291"/>
    </location>
</feature>
<feature type="region of interest" description="Disordered" evidence="1">
    <location>
        <begin position="326"/>
        <end position="383"/>
    </location>
</feature>